<dbReference type="RefSeq" id="WP_243902318.1">
    <property type="nucleotide sequence ID" value="NZ_CAWQFN010000815.1"/>
</dbReference>
<comment type="caution">
    <text evidence="1">The sequence shown here is derived from an EMBL/GenBank/DDBJ whole genome shotgun (WGS) entry which is preliminary data.</text>
</comment>
<organism evidence="1 2">
    <name type="scientific">Aetokthonos hydrillicola Thurmond2011</name>
    <dbReference type="NCBI Taxonomy" id="2712845"/>
    <lineage>
        <taxon>Bacteria</taxon>
        <taxon>Bacillati</taxon>
        <taxon>Cyanobacteriota</taxon>
        <taxon>Cyanophyceae</taxon>
        <taxon>Nostocales</taxon>
        <taxon>Hapalosiphonaceae</taxon>
        <taxon>Aetokthonos</taxon>
    </lineage>
</organism>
<evidence type="ECO:0000313" key="1">
    <source>
        <dbReference type="EMBL" id="MDR9895307.1"/>
    </source>
</evidence>
<dbReference type="Proteomes" id="UP000667802">
    <property type="component" value="Unassembled WGS sequence"/>
</dbReference>
<dbReference type="EMBL" id="JAALHA020000004">
    <property type="protein sequence ID" value="MDR9895307.1"/>
    <property type="molecule type" value="Genomic_DNA"/>
</dbReference>
<name>A0AAP5M926_9CYAN</name>
<sequence length="118" mass="13185">MSKILARSDRTIVHGVSKWCDRYNKTSITEEKSAMSITLDLPPKIEALLRQRAESTGQDISQMALAVLTLGLSLDNQDFFEALKGIQQGLDDFEQGKFSSLEDFIAEQNQKYGLSLEA</sequence>
<accession>A0AAP5M926</accession>
<protein>
    <submittedName>
        <fullName evidence="1">Uncharacterized protein</fullName>
    </submittedName>
</protein>
<dbReference type="AlphaFoldDB" id="A0AAP5M926"/>
<keyword evidence="2" id="KW-1185">Reference proteome</keyword>
<gene>
    <name evidence="1" type="ORF">G7B40_012120</name>
</gene>
<reference evidence="2" key="1">
    <citation type="journal article" date="2021" name="Science">
        <title>Hunting the eagle killer: A cyanobacterial neurotoxin causes vacuolar myelinopathy.</title>
        <authorList>
            <person name="Breinlinger S."/>
            <person name="Phillips T.J."/>
            <person name="Haram B.N."/>
            <person name="Mares J."/>
            <person name="Martinez Yerena J.A."/>
            <person name="Hrouzek P."/>
            <person name="Sobotka R."/>
            <person name="Henderson W.M."/>
            <person name="Schmieder P."/>
            <person name="Williams S.M."/>
            <person name="Lauderdale J.D."/>
            <person name="Wilde H.D."/>
            <person name="Gerrin W."/>
            <person name="Kust A."/>
            <person name="Washington J.W."/>
            <person name="Wagner C."/>
            <person name="Geier B."/>
            <person name="Liebeke M."/>
            <person name="Enke H."/>
            <person name="Niedermeyer T.H.J."/>
            <person name="Wilde S.B."/>
        </authorList>
    </citation>
    <scope>NUCLEOTIDE SEQUENCE [LARGE SCALE GENOMIC DNA]</scope>
    <source>
        <strain evidence="2">Thurmond2011</strain>
    </source>
</reference>
<proteinExistence type="predicted"/>
<evidence type="ECO:0000313" key="2">
    <source>
        <dbReference type="Proteomes" id="UP000667802"/>
    </source>
</evidence>